<evidence type="ECO:0000313" key="2">
    <source>
        <dbReference type="Proteomes" id="UP000324996"/>
    </source>
</evidence>
<protein>
    <submittedName>
        <fullName evidence="1">Uncharacterized protein</fullName>
    </submittedName>
</protein>
<dbReference type="Proteomes" id="UP000324996">
    <property type="component" value="Unassembled WGS sequence"/>
</dbReference>
<dbReference type="EMBL" id="BKCN01000011">
    <property type="protein sequence ID" value="GER04554.1"/>
    <property type="molecule type" value="Genomic_DNA"/>
</dbReference>
<keyword evidence="2" id="KW-1185">Reference proteome</keyword>
<evidence type="ECO:0000313" key="1">
    <source>
        <dbReference type="EMBL" id="GER04554.1"/>
    </source>
</evidence>
<reference evidence="1 2" key="1">
    <citation type="submission" date="2019-09" db="EMBL/GenBank/DDBJ databases">
        <title>NBRP : Genome information of microbial organism related human and environment.</title>
        <authorList>
            <person name="Hattori M."/>
            <person name="Oshima K."/>
            <person name="Inaba H."/>
            <person name="Suda W."/>
            <person name="Sakamoto M."/>
            <person name="Iino T."/>
            <person name="Kitahara M."/>
            <person name="Oshida Y."/>
            <person name="Iida T."/>
            <person name="Kudo T."/>
            <person name="Itoh T."/>
            <person name="Ohkuma M."/>
        </authorList>
    </citation>
    <scope>NUCLEOTIDE SEQUENCE [LARGE SCALE GENOMIC DNA]</scope>
    <source>
        <strain evidence="1 2">Q-1</strain>
    </source>
</reference>
<comment type="caution">
    <text evidence="1">The sequence shown here is derived from an EMBL/GenBank/DDBJ whole genome shotgun (WGS) entry which is preliminary data.</text>
</comment>
<sequence>MTYKLLIILDGSKGALLRLLGSIEHLRHQISKLFPVLSCAEHDKASVSIAMDSPKTQWAGAVR</sequence>
<organism evidence="1 2">
    <name type="scientific">Iodidimonas nitroreducens</name>
    <dbReference type="NCBI Taxonomy" id="1236968"/>
    <lineage>
        <taxon>Bacteria</taxon>
        <taxon>Pseudomonadati</taxon>
        <taxon>Pseudomonadota</taxon>
        <taxon>Alphaproteobacteria</taxon>
        <taxon>Iodidimonadales</taxon>
        <taxon>Iodidimonadaceae</taxon>
        <taxon>Iodidimonas</taxon>
    </lineage>
</organism>
<accession>A0A5A7N9Z6</accession>
<name>A0A5A7N9Z6_9PROT</name>
<dbReference type="RefSeq" id="WP_042083602.1">
    <property type="nucleotide sequence ID" value="NZ_BKCN01000011.1"/>
</dbReference>
<dbReference type="AlphaFoldDB" id="A0A5A7N9Z6"/>
<proteinExistence type="predicted"/>
<gene>
    <name evidence="1" type="ORF">JCM17846_22360</name>
</gene>